<dbReference type="PANTHER" id="PTHR46743:SF2">
    <property type="entry name" value="TEICHOIC ACIDS EXPORT ATP-BINDING PROTEIN TAGH"/>
    <property type="match status" value="1"/>
</dbReference>
<dbReference type="PROSITE" id="PS50893">
    <property type="entry name" value="ABC_TRANSPORTER_2"/>
    <property type="match status" value="1"/>
</dbReference>
<dbReference type="GO" id="GO:0016020">
    <property type="term" value="C:membrane"/>
    <property type="evidence" value="ECO:0007669"/>
    <property type="project" value="InterPro"/>
</dbReference>
<accession>A0A8A4ZAX8</accession>
<evidence type="ECO:0000313" key="8">
    <source>
        <dbReference type="Proteomes" id="UP000663937"/>
    </source>
</evidence>
<comment type="similarity">
    <text evidence="1">Belongs to the ABC transporter superfamily.</text>
</comment>
<dbReference type="KEGG" id="psic:J4E96_17260"/>
<keyword evidence="3" id="KW-0547">Nucleotide-binding</keyword>
<dbReference type="GO" id="GO:0016887">
    <property type="term" value="F:ATP hydrolysis activity"/>
    <property type="evidence" value="ECO:0007669"/>
    <property type="project" value="InterPro"/>
</dbReference>
<dbReference type="EMBL" id="CP071868">
    <property type="protein sequence ID" value="QTE29034.1"/>
    <property type="molecule type" value="Genomic_DNA"/>
</dbReference>
<protein>
    <submittedName>
        <fullName evidence="7">ABC transporter ATP-binding protein</fullName>
    </submittedName>
</protein>
<dbReference type="Gene3D" id="3.40.50.300">
    <property type="entry name" value="P-loop containing nucleotide triphosphate hydrolases"/>
    <property type="match status" value="1"/>
</dbReference>
<keyword evidence="4 7" id="KW-0067">ATP-binding</keyword>
<gene>
    <name evidence="7" type="ORF">J4E96_17260</name>
</gene>
<evidence type="ECO:0000259" key="6">
    <source>
        <dbReference type="PROSITE" id="PS50893"/>
    </source>
</evidence>
<evidence type="ECO:0000256" key="3">
    <source>
        <dbReference type="ARBA" id="ARBA00022741"/>
    </source>
</evidence>
<keyword evidence="8" id="KW-1185">Reference proteome</keyword>
<dbReference type="CDD" id="cd03220">
    <property type="entry name" value="ABC_KpsT_Wzt"/>
    <property type="match status" value="1"/>
</dbReference>
<dbReference type="InterPro" id="IPR003439">
    <property type="entry name" value="ABC_transporter-like_ATP-bd"/>
</dbReference>
<dbReference type="InterPro" id="IPR027417">
    <property type="entry name" value="P-loop_NTPase"/>
</dbReference>
<dbReference type="AlphaFoldDB" id="A0A8A4ZAX8"/>
<evidence type="ECO:0000256" key="1">
    <source>
        <dbReference type="ARBA" id="ARBA00005417"/>
    </source>
</evidence>
<dbReference type="Pfam" id="PF00005">
    <property type="entry name" value="ABC_tran"/>
    <property type="match status" value="1"/>
</dbReference>
<feature type="region of interest" description="Disordered" evidence="5">
    <location>
        <begin position="19"/>
        <end position="43"/>
    </location>
</feature>
<dbReference type="Proteomes" id="UP000663937">
    <property type="component" value="Chromosome"/>
</dbReference>
<evidence type="ECO:0000256" key="2">
    <source>
        <dbReference type="ARBA" id="ARBA00022448"/>
    </source>
</evidence>
<dbReference type="InterPro" id="IPR015860">
    <property type="entry name" value="ABC_transpr_TagH-like"/>
</dbReference>
<proteinExistence type="inferred from homology"/>
<dbReference type="SMART" id="SM00382">
    <property type="entry name" value="AAA"/>
    <property type="match status" value="1"/>
</dbReference>
<evidence type="ECO:0000256" key="5">
    <source>
        <dbReference type="SAM" id="MobiDB-lite"/>
    </source>
</evidence>
<dbReference type="GO" id="GO:0140359">
    <property type="term" value="F:ABC-type transporter activity"/>
    <property type="evidence" value="ECO:0007669"/>
    <property type="project" value="InterPro"/>
</dbReference>
<dbReference type="SUPFAM" id="SSF52540">
    <property type="entry name" value="P-loop containing nucleoside triphosphate hydrolases"/>
    <property type="match status" value="1"/>
</dbReference>
<evidence type="ECO:0000313" key="7">
    <source>
        <dbReference type="EMBL" id="QTE29034.1"/>
    </source>
</evidence>
<name>A0A8A4ZAX8_9MICO</name>
<keyword evidence="2" id="KW-0813">Transport</keyword>
<evidence type="ECO:0000256" key="4">
    <source>
        <dbReference type="ARBA" id="ARBA00022840"/>
    </source>
</evidence>
<reference evidence="7" key="1">
    <citation type="submission" date="2021-03" db="EMBL/GenBank/DDBJ databases">
        <title>Pengzhenrongella sicca gen. nov., sp. nov., a new member of suborder Micrococcineae isolated from High-Arctic tundra soil.</title>
        <authorList>
            <person name="Peng F."/>
        </authorList>
    </citation>
    <scope>NUCLEOTIDE SEQUENCE</scope>
    <source>
        <strain evidence="7">LRZ-2</strain>
    </source>
</reference>
<dbReference type="InterPro" id="IPR050683">
    <property type="entry name" value="Bact_Polysacc_Export_ATP-bd"/>
</dbReference>
<feature type="region of interest" description="Disordered" evidence="5">
    <location>
        <begin position="321"/>
        <end position="342"/>
    </location>
</feature>
<dbReference type="InterPro" id="IPR003593">
    <property type="entry name" value="AAA+_ATPase"/>
</dbReference>
<dbReference type="PANTHER" id="PTHR46743">
    <property type="entry name" value="TEICHOIC ACIDS EXPORT ATP-BINDING PROTEIN TAGH"/>
    <property type="match status" value="1"/>
</dbReference>
<feature type="domain" description="ABC transporter" evidence="6">
    <location>
        <begin position="81"/>
        <end position="302"/>
    </location>
</feature>
<sequence length="342" mass="37012">MCSFTRRFRPLRPGHSWLAGVRWPSPSERSSSGGGRRAMAGPEYAPPWEDASVTVAVSDVHVRYRVPSSDKSERRATPLPARAANRLLGREPAVIVRALAGISLVARAGESIGVVGLNGSGKSTLLRIIAGLEKPMRGEILASSTPILLGVNAALLPELSGEQNVHLGCLAMGMSPAQAKRAFTEIVDLADIGKSIYLPMKTYSSGMSGRLRFAIAMAADPQILLIDEALATGDAAFKDRSGQQMKEMRSRAGTVFLVSHAAKTVEEECTRALWLHRGRLVIDGPAFDVAQKYRWWAWSLAHGETDKAAGLLEDAFRSGFDTEIRSPEPPPPHVSPRHARHQ</sequence>
<organism evidence="7 8">
    <name type="scientific">Pengzhenrongella sicca</name>
    <dbReference type="NCBI Taxonomy" id="2819238"/>
    <lineage>
        <taxon>Bacteria</taxon>
        <taxon>Bacillati</taxon>
        <taxon>Actinomycetota</taxon>
        <taxon>Actinomycetes</taxon>
        <taxon>Micrococcales</taxon>
        <taxon>Pengzhenrongella</taxon>
    </lineage>
</organism>
<dbReference type="GO" id="GO:0005524">
    <property type="term" value="F:ATP binding"/>
    <property type="evidence" value="ECO:0007669"/>
    <property type="project" value="UniProtKB-KW"/>
</dbReference>